<evidence type="ECO:0000313" key="11">
    <source>
        <dbReference type="Proteomes" id="UP000585474"/>
    </source>
</evidence>
<dbReference type="GO" id="GO:0005778">
    <property type="term" value="C:peroxisomal membrane"/>
    <property type="evidence" value="ECO:0007669"/>
    <property type="project" value="TreeGrafter"/>
</dbReference>
<feature type="repeat" description="TPR" evidence="8">
    <location>
        <begin position="558"/>
        <end position="591"/>
    </location>
</feature>
<dbReference type="AlphaFoldDB" id="A0A7J0G962"/>
<sequence length="1131" mass="125391">MAMRELVTGGAACAVPGSSSSSNPLGALANALIGSSSKTQERLKEIPTSATTISDGNFYAGTDEQLNMLPGSEFDHPLQSNGQGAEFFRGFRSRQSYQLACDGSHTVRVNTPLRPDFDGPPQRVLSSFLHSFVNSNRGGIPFHPTPLPVLGLSEGDKQCIRDRSSIMARHFFADKSEDFINAQVNALLSSLDIDSDIQGRGPQPGRFRELEGYWNESQGMLKPGPHAADGWVDEYAQHRIQHGDPNAWAHSFELQHGANGWASEFEHEQSQITSVNQIGGSNIANLAAMEQTRMLAHTLAQNNDPKFQNSKFLQFVSKMSRGEIIIEDNQMKPAVVSARGDWAAEYQQQYDGGHTWADQFMHEKANGWANEFAAEREQHGSVDQWANEFSKLQVQDWAEEFGNQVGKGALGENSADNWANSYDDFLNEQVAAKQRSDTSRGIYEFSDMNPYVGHPNPLKEGWRLLGIAHAENDDDQQAIAAMMRAQEVDPTNLEVLLALGVSHTNELEQAAALKYLYSWLRHHSKYGTLAPPEMSDSLYYADVARLFNDAAQMSPEDADVHIVLGVLYNLSREYDKAIASFKTALKLKPRDYSLWNKLGATQANSVQSADAIEAYQQALDLKPNYVRAWANMGISYANQGMYEDSIRYYVRALAMNPKADNAWQYLRISLSCASRNDMMEACDSRNLDVLQKEPTHHLLVKIPDSAKTSDPTLPQASHSLSHPLRPPKVEKLGQNPHLLSRFQLHPRRQRPRYHPLARELNWLIENALENPKPLLTQLGNDCDDEGTVVNLRAELGDLYELWKQRIEERRPFQYVVGCEHWRDLVLSVEEGVLIPRPETELIVDLVADFVKGDNGELREGLWADLGTGSSALAIGIGRVLGTCGRVIGTDLSPVAVAVAAYNVQRYNLQRADGKVPRQGCYRVHQPTEEDGPSCAEVMDSIILRQGGVVNTNCQKNCTFFPFLDKEWSASLLLNPVGEVSRDRGVIHQQIGEQGHVFADKIEIKLGSWFEPLKDVKGQLGGLVSNPPYIPSNHISGLQAEVAKHEPRLALDGGADGMDDLLHLCHGASSMLKPGGFFAFETNGEKQCKSLVDYMQNESKGSFCDVSIVSDLTGSGKEKLEVCIGYVVEMKA</sequence>
<feature type="compositionally biased region" description="Polar residues" evidence="9">
    <location>
        <begin position="706"/>
        <end position="720"/>
    </location>
</feature>
<dbReference type="GO" id="GO:0003676">
    <property type="term" value="F:nucleic acid binding"/>
    <property type="evidence" value="ECO:0007669"/>
    <property type="project" value="InterPro"/>
</dbReference>
<evidence type="ECO:0000256" key="4">
    <source>
        <dbReference type="ARBA" id="ARBA00022490"/>
    </source>
</evidence>
<keyword evidence="7" id="KW-0576">Peroxisome</keyword>
<evidence type="ECO:0000256" key="1">
    <source>
        <dbReference type="ARBA" id="ARBA00004275"/>
    </source>
</evidence>
<dbReference type="InterPro" id="IPR024111">
    <property type="entry name" value="PEX5/PEX5L"/>
</dbReference>
<dbReference type="FunFam" id="1.25.40.10:FF:000110">
    <property type="entry name" value="Peroxisome biogenesis protein 5"/>
    <property type="match status" value="1"/>
</dbReference>
<evidence type="ECO:0000313" key="10">
    <source>
        <dbReference type="EMBL" id="GFZ07323.1"/>
    </source>
</evidence>
<dbReference type="Gene3D" id="3.40.50.150">
    <property type="entry name" value="Vaccinia Virus protein VP39"/>
    <property type="match status" value="2"/>
</dbReference>
<dbReference type="InterPro" id="IPR011990">
    <property type="entry name" value="TPR-like_helical_dom_sf"/>
</dbReference>
<dbReference type="EMBL" id="BJWL01000019">
    <property type="protein sequence ID" value="GFZ07323.1"/>
    <property type="molecule type" value="Genomic_DNA"/>
</dbReference>
<comment type="caution">
    <text evidence="10">The sequence shown here is derived from an EMBL/GenBank/DDBJ whole genome shotgun (WGS) entry which is preliminary data.</text>
</comment>
<dbReference type="InterPro" id="IPR019734">
    <property type="entry name" value="TPR_rpt"/>
</dbReference>
<dbReference type="PROSITE" id="PS50293">
    <property type="entry name" value="TPR_REGION"/>
    <property type="match status" value="2"/>
</dbReference>
<dbReference type="GO" id="GO:0008168">
    <property type="term" value="F:methyltransferase activity"/>
    <property type="evidence" value="ECO:0007669"/>
    <property type="project" value="InterPro"/>
</dbReference>
<dbReference type="OrthoDB" id="10006023at2759"/>
<evidence type="ECO:0000256" key="9">
    <source>
        <dbReference type="SAM" id="MobiDB-lite"/>
    </source>
</evidence>
<dbReference type="GO" id="GO:0005052">
    <property type="term" value="F:peroxisome matrix targeting signal-1 binding"/>
    <property type="evidence" value="ECO:0007669"/>
    <property type="project" value="TreeGrafter"/>
</dbReference>
<accession>A0A7J0G962</accession>
<name>A0A7J0G962_9ERIC</name>
<feature type="repeat" description="TPR" evidence="8">
    <location>
        <begin position="592"/>
        <end position="625"/>
    </location>
</feature>
<dbReference type="PANTHER" id="PTHR10130:SF0">
    <property type="entry name" value="GH08708P"/>
    <property type="match status" value="1"/>
</dbReference>
<dbReference type="PANTHER" id="PTHR10130">
    <property type="entry name" value="PEROXISOMAL TARGETING SIGNAL 1 RECEPTOR PEX5"/>
    <property type="match status" value="1"/>
</dbReference>
<comment type="subcellular location">
    <subcellularLocation>
        <location evidence="2">Cytoplasm</location>
    </subcellularLocation>
    <subcellularLocation>
        <location evidence="1">Peroxisome</location>
    </subcellularLocation>
</comment>
<keyword evidence="4" id="KW-0963">Cytoplasm</keyword>
<dbReference type="Proteomes" id="UP000585474">
    <property type="component" value="Unassembled WGS sequence"/>
</dbReference>
<dbReference type="Gene3D" id="1.25.40.10">
    <property type="entry name" value="Tetratricopeptide repeat domain"/>
    <property type="match status" value="1"/>
</dbReference>
<dbReference type="GO" id="GO:0016560">
    <property type="term" value="P:protein import into peroxisome matrix, docking"/>
    <property type="evidence" value="ECO:0007669"/>
    <property type="project" value="TreeGrafter"/>
</dbReference>
<dbReference type="Pfam" id="PF13432">
    <property type="entry name" value="TPR_16"/>
    <property type="match status" value="1"/>
</dbReference>
<evidence type="ECO:0000256" key="2">
    <source>
        <dbReference type="ARBA" id="ARBA00004496"/>
    </source>
</evidence>
<dbReference type="SMART" id="SM00028">
    <property type="entry name" value="TPR"/>
    <property type="match status" value="4"/>
</dbReference>
<evidence type="ECO:0000256" key="7">
    <source>
        <dbReference type="ARBA" id="ARBA00023140"/>
    </source>
</evidence>
<dbReference type="GO" id="GO:0005829">
    <property type="term" value="C:cytosol"/>
    <property type="evidence" value="ECO:0007669"/>
    <property type="project" value="TreeGrafter"/>
</dbReference>
<feature type="repeat" description="TPR" evidence="8">
    <location>
        <begin position="626"/>
        <end position="659"/>
    </location>
</feature>
<organism evidence="10 11">
    <name type="scientific">Actinidia rufa</name>
    <dbReference type="NCBI Taxonomy" id="165716"/>
    <lineage>
        <taxon>Eukaryota</taxon>
        <taxon>Viridiplantae</taxon>
        <taxon>Streptophyta</taxon>
        <taxon>Embryophyta</taxon>
        <taxon>Tracheophyta</taxon>
        <taxon>Spermatophyta</taxon>
        <taxon>Magnoliopsida</taxon>
        <taxon>eudicotyledons</taxon>
        <taxon>Gunneridae</taxon>
        <taxon>Pentapetalae</taxon>
        <taxon>asterids</taxon>
        <taxon>Ericales</taxon>
        <taxon>Actinidiaceae</taxon>
        <taxon>Actinidia</taxon>
    </lineage>
</organism>
<evidence type="ECO:0000256" key="5">
    <source>
        <dbReference type="ARBA" id="ARBA00022737"/>
    </source>
</evidence>
<dbReference type="Pfam" id="PF00515">
    <property type="entry name" value="TPR_1"/>
    <property type="match status" value="1"/>
</dbReference>
<comment type="similarity">
    <text evidence="3">Belongs to the peroxisomal targeting signal receptor family.</text>
</comment>
<evidence type="ECO:0000256" key="8">
    <source>
        <dbReference type="PROSITE-ProRule" id="PRU00339"/>
    </source>
</evidence>
<reference evidence="10 11" key="1">
    <citation type="submission" date="2019-07" db="EMBL/GenBank/DDBJ databases">
        <title>De Novo Assembly of kiwifruit Actinidia rufa.</title>
        <authorList>
            <person name="Sugita-Konishi S."/>
            <person name="Sato K."/>
            <person name="Mori E."/>
            <person name="Abe Y."/>
            <person name="Kisaki G."/>
            <person name="Hamano K."/>
            <person name="Suezawa K."/>
            <person name="Otani M."/>
            <person name="Fukuda T."/>
            <person name="Manabe T."/>
            <person name="Gomi K."/>
            <person name="Tabuchi M."/>
            <person name="Akimitsu K."/>
            <person name="Kataoka I."/>
        </authorList>
    </citation>
    <scope>NUCLEOTIDE SEQUENCE [LARGE SCALE GENOMIC DNA]</scope>
    <source>
        <strain evidence="11">cv. Fuchu</strain>
    </source>
</reference>
<feature type="region of interest" description="Disordered" evidence="9">
    <location>
        <begin position="704"/>
        <end position="732"/>
    </location>
</feature>
<dbReference type="InterPro" id="IPR002052">
    <property type="entry name" value="DNA_methylase_N6_adenine_CS"/>
</dbReference>
<gene>
    <name evidence="10" type="ORF">Acr_19g0002600</name>
</gene>
<keyword evidence="6 8" id="KW-0802">TPR repeat</keyword>
<proteinExistence type="inferred from homology"/>
<dbReference type="GO" id="GO:0032259">
    <property type="term" value="P:methylation"/>
    <property type="evidence" value="ECO:0007669"/>
    <property type="project" value="InterPro"/>
</dbReference>
<keyword evidence="5" id="KW-0677">Repeat</keyword>
<feature type="repeat" description="TPR" evidence="8">
    <location>
        <begin position="459"/>
        <end position="492"/>
    </location>
</feature>
<dbReference type="PROSITE" id="PS00092">
    <property type="entry name" value="N6_MTASE"/>
    <property type="match status" value="1"/>
</dbReference>
<evidence type="ECO:0000256" key="6">
    <source>
        <dbReference type="ARBA" id="ARBA00022803"/>
    </source>
</evidence>
<protein>
    <submittedName>
        <fullName evidence="10">Peroxin 5</fullName>
    </submittedName>
</protein>
<dbReference type="SUPFAM" id="SSF48452">
    <property type="entry name" value="TPR-like"/>
    <property type="match status" value="1"/>
</dbReference>
<dbReference type="SUPFAM" id="SSF53335">
    <property type="entry name" value="S-adenosyl-L-methionine-dependent methyltransferases"/>
    <property type="match status" value="1"/>
</dbReference>
<evidence type="ECO:0000256" key="3">
    <source>
        <dbReference type="ARBA" id="ARBA00005348"/>
    </source>
</evidence>
<dbReference type="PROSITE" id="PS50005">
    <property type="entry name" value="TPR"/>
    <property type="match status" value="4"/>
</dbReference>
<keyword evidence="11" id="KW-1185">Reference proteome</keyword>
<dbReference type="InterPro" id="IPR029063">
    <property type="entry name" value="SAM-dependent_MTases_sf"/>
</dbReference>